<evidence type="ECO:0000256" key="3">
    <source>
        <dbReference type="ARBA" id="ARBA00022526"/>
    </source>
</evidence>
<dbReference type="InParanoid" id="A0A1C7MY10"/>
<keyword evidence="4" id="KW-0521">NADP</keyword>
<keyword evidence="5" id="KW-0560">Oxidoreductase</keyword>
<dbReference type="GO" id="GO:0009051">
    <property type="term" value="P:pentose-phosphate shunt, oxidative branch"/>
    <property type="evidence" value="ECO:0007669"/>
    <property type="project" value="TreeGrafter"/>
</dbReference>
<dbReference type="PANTHER" id="PTHR23429">
    <property type="entry name" value="GLUCOSE-6-PHOSPHATE 1-DEHYDROGENASE G6PD"/>
    <property type="match status" value="1"/>
</dbReference>
<dbReference type="InterPro" id="IPR036291">
    <property type="entry name" value="NAD(P)-bd_dom_sf"/>
</dbReference>
<dbReference type="PANTHER" id="PTHR23429:SF0">
    <property type="entry name" value="GLUCOSE-6-PHOSPHATE 1-DEHYDROGENASE"/>
    <property type="match status" value="1"/>
</dbReference>
<dbReference type="InterPro" id="IPR001282">
    <property type="entry name" value="G6P_DH"/>
</dbReference>
<dbReference type="Proteomes" id="UP000093000">
    <property type="component" value="Unassembled WGS sequence"/>
</dbReference>
<evidence type="ECO:0000313" key="8">
    <source>
        <dbReference type="EMBL" id="OBZ81692.1"/>
    </source>
</evidence>
<organism evidence="8 9">
    <name type="scientific">Choanephora cucurbitarum</name>
    <dbReference type="NCBI Taxonomy" id="101091"/>
    <lineage>
        <taxon>Eukaryota</taxon>
        <taxon>Fungi</taxon>
        <taxon>Fungi incertae sedis</taxon>
        <taxon>Mucoromycota</taxon>
        <taxon>Mucoromycotina</taxon>
        <taxon>Mucoromycetes</taxon>
        <taxon>Mucorales</taxon>
        <taxon>Mucorineae</taxon>
        <taxon>Choanephoraceae</taxon>
        <taxon>Choanephoroideae</taxon>
        <taxon>Choanephora</taxon>
    </lineage>
</organism>
<dbReference type="EC" id="1.1.1.49" evidence="2"/>
<feature type="non-terminal residue" evidence="8">
    <location>
        <position position="179"/>
    </location>
</feature>
<dbReference type="SUPFAM" id="SSF51735">
    <property type="entry name" value="NAD(P)-binding Rossmann-fold domains"/>
    <property type="match status" value="1"/>
</dbReference>
<comment type="pathway">
    <text evidence="1">Carbohydrate degradation; pentose phosphate pathway; D-ribulose 5-phosphate from D-glucose 6-phosphate (oxidative stage): step 1/3.</text>
</comment>
<evidence type="ECO:0000256" key="6">
    <source>
        <dbReference type="ARBA" id="ARBA00023277"/>
    </source>
</evidence>
<name>A0A1C7MY10_9FUNG</name>
<evidence type="ECO:0000256" key="1">
    <source>
        <dbReference type="ARBA" id="ARBA00004937"/>
    </source>
</evidence>
<feature type="domain" description="Glucose-6-phosphate dehydrogenase NAD-binding" evidence="7">
    <location>
        <begin position="23"/>
        <end position="178"/>
    </location>
</feature>
<dbReference type="AlphaFoldDB" id="A0A1C7MY10"/>
<dbReference type="GO" id="GO:0004345">
    <property type="term" value="F:glucose-6-phosphate dehydrogenase activity"/>
    <property type="evidence" value="ECO:0007669"/>
    <property type="project" value="UniProtKB-EC"/>
</dbReference>
<evidence type="ECO:0000256" key="2">
    <source>
        <dbReference type="ARBA" id="ARBA00013019"/>
    </source>
</evidence>
<sequence>MTSAIQILRDQVAKELQGSVTIVVLGASGDLAKKKTYPALFGLYRNGFLPENTHIVGYARTKMEHDDYLKRITQYIKVNDAEKLEEFKKITSYVSGHYDDDASYQNLDKYIQESESKRGIDVKNRNRVFYMALPPSVFIPVAKGLKRNVYSKEAINRLVVEKPFGMDSESSAHLAHELG</sequence>
<dbReference type="OrthoDB" id="60984at2759"/>
<dbReference type="GO" id="GO:0005829">
    <property type="term" value="C:cytosol"/>
    <property type="evidence" value="ECO:0007669"/>
    <property type="project" value="TreeGrafter"/>
</dbReference>
<dbReference type="InterPro" id="IPR022674">
    <property type="entry name" value="G6P_DH_NAD-bd"/>
</dbReference>
<protein>
    <recommendedName>
        <fullName evidence="2">glucose-6-phosphate dehydrogenase (NADP(+))</fullName>
        <ecNumber evidence="2">1.1.1.49</ecNumber>
    </recommendedName>
</protein>
<keyword evidence="9" id="KW-1185">Reference proteome</keyword>
<keyword evidence="6" id="KW-0119">Carbohydrate metabolism</keyword>
<evidence type="ECO:0000256" key="4">
    <source>
        <dbReference type="ARBA" id="ARBA00022857"/>
    </source>
</evidence>
<accession>A0A1C7MY10</accession>
<dbReference type="GO" id="GO:0050661">
    <property type="term" value="F:NADP binding"/>
    <property type="evidence" value="ECO:0007669"/>
    <property type="project" value="InterPro"/>
</dbReference>
<dbReference type="GO" id="GO:0006006">
    <property type="term" value="P:glucose metabolic process"/>
    <property type="evidence" value="ECO:0007669"/>
    <property type="project" value="UniProtKB-KW"/>
</dbReference>
<dbReference type="Gene3D" id="3.40.50.720">
    <property type="entry name" value="NAD(P)-binding Rossmann-like Domain"/>
    <property type="match status" value="1"/>
</dbReference>
<keyword evidence="3" id="KW-0313">Glucose metabolism</keyword>
<evidence type="ECO:0000259" key="7">
    <source>
        <dbReference type="Pfam" id="PF00479"/>
    </source>
</evidence>
<gene>
    <name evidence="8" type="primary">gsdA_1</name>
    <name evidence="8" type="ORF">A0J61_10260</name>
</gene>
<proteinExistence type="predicted"/>
<comment type="caution">
    <text evidence="8">The sequence shown here is derived from an EMBL/GenBank/DDBJ whole genome shotgun (WGS) entry which is preliminary data.</text>
</comment>
<evidence type="ECO:0000256" key="5">
    <source>
        <dbReference type="ARBA" id="ARBA00023002"/>
    </source>
</evidence>
<dbReference type="EMBL" id="LUGH01001090">
    <property type="protein sequence ID" value="OBZ81692.1"/>
    <property type="molecule type" value="Genomic_DNA"/>
</dbReference>
<dbReference type="STRING" id="101091.A0A1C7MY10"/>
<reference evidence="8 9" key="1">
    <citation type="submission" date="2016-03" db="EMBL/GenBank/DDBJ databases">
        <title>Choanephora cucurbitarum.</title>
        <authorList>
            <person name="Min B."/>
            <person name="Park H."/>
            <person name="Park J.-H."/>
            <person name="Shin H.-D."/>
            <person name="Choi I.-G."/>
        </authorList>
    </citation>
    <scope>NUCLEOTIDE SEQUENCE [LARGE SCALE GENOMIC DNA]</scope>
    <source>
        <strain evidence="8 9">KUS-F28377</strain>
    </source>
</reference>
<evidence type="ECO:0000313" key="9">
    <source>
        <dbReference type="Proteomes" id="UP000093000"/>
    </source>
</evidence>
<dbReference type="Pfam" id="PF00479">
    <property type="entry name" value="G6PD_N"/>
    <property type="match status" value="1"/>
</dbReference>